<dbReference type="SUPFAM" id="SSF55874">
    <property type="entry name" value="ATPase domain of HSP90 chaperone/DNA topoisomerase II/histidine kinase"/>
    <property type="match status" value="1"/>
</dbReference>
<dbReference type="InterPro" id="IPR003594">
    <property type="entry name" value="HATPase_dom"/>
</dbReference>
<dbReference type="Pfam" id="PF13581">
    <property type="entry name" value="HATPase_c_2"/>
    <property type="match status" value="1"/>
</dbReference>
<dbReference type="RefSeq" id="WP_344934311.1">
    <property type="nucleotide sequence ID" value="NZ_BAAAZR010000001.1"/>
</dbReference>
<feature type="domain" description="Histidine kinase/HSP90-like ATPase" evidence="2">
    <location>
        <begin position="16"/>
        <end position="129"/>
    </location>
</feature>
<dbReference type="EMBL" id="BAAAZR010000001">
    <property type="protein sequence ID" value="GAA3791521.1"/>
    <property type="molecule type" value="Genomic_DNA"/>
</dbReference>
<evidence type="ECO:0000313" key="4">
    <source>
        <dbReference type="Proteomes" id="UP001500888"/>
    </source>
</evidence>
<accession>A0ABP7HG90</accession>
<proteinExistence type="predicted"/>
<dbReference type="PANTHER" id="PTHR35526:SF3">
    <property type="entry name" value="ANTI-SIGMA-F FACTOR RSBW"/>
    <property type="match status" value="1"/>
</dbReference>
<dbReference type="PANTHER" id="PTHR35526">
    <property type="entry name" value="ANTI-SIGMA-F FACTOR RSBW-RELATED"/>
    <property type="match status" value="1"/>
</dbReference>
<evidence type="ECO:0000256" key="1">
    <source>
        <dbReference type="ARBA" id="ARBA00022527"/>
    </source>
</evidence>
<keyword evidence="1" id="KW-0418">Kinase</keyword>
<evidence type="ECO:0000313" key="3">
    <source>
        <dbReference type="EMBL" id="GAA3791521.1"/>
    </source>
</evidence>
<organism evidence="3 4">
    <name type="scientific">Sphaerisporangium flaviroseum</name>
    <dbReference type="NCBI Taxonomy" id="509199"/>
    <lineage>
        <taxon>Bacteria</taxon>
        <taxon>Bacillati</taxon>
        <taxon>Actinomycetota</taxon>
        <taxon>Actinomycetes</taxon>
        <taxon>Streptosporangiales</taxon>
        <taxon>Streptosporangiaceae</taxon>
        <taxon>Sphaerisporangium</taxon>
    </lineage>
</organism>
<evidence type="ECO:0000259" key="2">
    <source>
        <dbReference type="Pfam" id="PF13581"/>
    </source>
</evidence>
<keyword evidence="1" id="KW-0723">Serine/threonine-protein kinase</keyword>
<keyword evidence="1" id="KW-0808">Transferase</keyword>
<dbReference type="InterPro" id="IPR036890">
    <property type="entry name" value="HATPase_C_sf"/>
</dbReference>
<comment type="caution">
    <text evidence="3">The sequence shown here is derived from an EMBL/GenBank/DDBJ whole genome shotgun (WGS) entry which is preliminary data.</text>
</comment>
<dbReference type="Proteomes" id="UP001500888">
    <property type="component" value="Unassembled WGS sequence"/>
</dbReference>
<dbReference type="InterPro" id="IPR050267">
    <property type="entry name" value="Anti-sigma-factor_SerPK"/>
</dbReference>
<protein>
    <recommendedName>
        <fullName evidence="2">Histidine kinase/HSP90-like ATPase domain-containing protein</fullName>
    </recommendedName>
</protein>
<keyword evidence="4" id="KW-1185">Reference proteome</keyword>
<sequence>MPHTSDGLRTVCWDLPHDLSMVGRTRAMVSQVLTAWALHDFVDDVVLVVGELLANAIVHGEPPVRLSLWTTGGELCVRVSDHGPDRPRHLRLGIEAVHGRGLTIVHALADDSGVTPLPVGVGKTVWARWRLPPPAPRSDQPPKSCVSLWNSSYTP</sequence>
<gene>
    <name evidence="3" type="ORF">GCM10022226_08130</name>
</gene>
<dbReference type="CDD" id="cd16936">
    <property type="entry name" value="HATPase_RsbW-like"/>
    <property type="match status" value="1"/>
</dbReference>
<reference evidence="4" key="1">
    <citation type="journal article" date="2019" name="Int. J. Syst. Evol. Microbiol.">
        <title>The Global Catalogue of Microorganisms (GCM) 10K type strain sequencing project: providing services to taxonomists for standard genome sequencing and annotation.</title>
        <authorList>
            <consortium name="The Broad Institute Genomics Platform"/>
            <consortium name="The Broad Institute Genome Sequencing Center for Infectious Disease"/>
            <person name="Wu L."/>
            <person name="Ma J."/>
        </authorList>
    </citation>
    <scope>NUCLEOTIDE SEQUENCE [LARGE SCALE GENOMIC DNA]</scope>
    <source>
        <strain evidence="4">JCM 16908</strain>
    </source>
</reference>
<dbReference type="Gene3D" id="3.30.565.10">
    <property type="entry name" value="Histidine kinase-like ATPase, C-terminal domain"/>
    <property type="match status" value="1"/>
</dbReference>
<name>A0ABP7HG90_9ACTN</name>